<evidence type="ECO:0000259" key="4">
    <source>
        <dbReference type="PROSITE" id="PS51387"/>
    </source>
</evidence>
<dbReference type="GO" id="GO:0016491">
    <property type="term" value="F:oxidoreductase activity"/>
    <property type="evidence" value="ECO:0007669"/>
    <property type="project" value="UniProtKB-KW"/>
</dbReference>
<dbReference type="PANTHER" id="PTHR13878:SF91">
    <property type="entry name" value="FAD BINDING DOMAIN PROTEIN (AFU_ORTHOLOGUE AFUA_6G12070)-RELATED"/>
    <property type="match status" value="1"/>
</dbReference>
<proteinExistence type="inferred from homology"/>
<evidence type="ECO:0000256" key="2">
    <source>
        <dbReference type="ARBA" id="ARBA00023002"/>
    </source>
</evidence>
<feature type="chain" id="PRO_5042531878" evidence="3">
    <location>
        <begin position="28"/>
        <end position="590"/>
    </location>
</feature>
<evidence type="ECO:0000313" key="6">
    <source>
        <dbReference type="Proteomes" id="UP001244011"/>
    </source>
</evidence>
<dbReference type="PROSITE" id="PS51387">
    <property type="entry name" value="FAD_PCMH"/>
    <property type="match status" value="1"/>
</dbReference>
<reference evidence="5" key="1">
    <citation type="submission" date="2023-06" db="EMBL/GenBank/DDBJ databases">
        <title>Genome-scale phylogeny and comparative genomics of the fungal order Sordariales.</title>
        <authorList>
            <consortium name="Lawrence Berkeley National Laboratory"/>
            <person name="Hensen N."/>
            <person name="Bonometti L."/>
            <person name="Westerberg I."/>
            <person name="Brannstrom I.O."/>
            <person name="Guillou S."/>
            <person name="Cros-Aarteil S."/>
            <person name="Calhoun S."/>
            <person name="Haridas S."/>
            <person name="Kuo A."/>
            <person name="Mondo S."/>
            <person name="Pangilinan J."/>
            <person name="Riley R."/>
            <person name="Labutti K."/>
            <person name="Andreopoulos B."/>
            <person name="Lipzen A."/>
            <person name="Chen C."/>
            <person name="Yanf M."/>
            <person name="Daum C."/>
            <person name="Ng V."/>
            <person name="Clum A."/>
            <person name="Steindorff A."/>
            <person name="Ohm R."/>
            <person name="Martin F."/>
            <person name="Silar P."/>
            <person name="Natvig D."/>
            <person name="Lalanne C."/>
            <person name="Gautier V."/>
            <person name="Ament-Velasquez S.L."/>
            <person name="Kruys A."/>
            <person name="Hutchinson M.I."/>
            <person name="Powell A.J."/>
            <person name="Barry K."/>
            <person name="Miller A.N."/>
            <person name="Grigoriev I.V."/>
            <person name="Debuchy R."/>
            <person name="Gladieux P."/>
            <person name="Thoren M.H."/>
            <person name="Johannesson H."/>
        </authorList>
    </citation>
    <scope>NUCLEOTIDE SEQUENCE</scope>
    <source>
        <strain evidence="5">8032-3</strain>
    </source>
</reference>
<protein>
    <submittedName>
        <fullName evidence="5">FAD-linked oxidoreductase</fullName>
    </submittedName>
</protein>
<comment type="caution">
    <text evidence="5">The sequence shown here is derived from an EMBL/GenBank/DDBJ whole genome shotgun (WGS) entry which is preliminary data.</text>
</comment>
<dbReference type="Pfam" id="PF08031">
    <property type="entry name" value="BBE"/>
    <property type="match status" value="1"/>
</dbReference>
<dbReference type="InterPro" id="IPR036318">
    <property type="entry name" value="FAD-bd_PCMH-like_sf"/>
</dbReference>
<keyword evidence="6" id="KW-1185">Reference proteome</keyword>
<feature type="signal peptide" evidence="3">
    <location>
        <begin position="1"/>
        <end position="27"/>
    </location>
</feature>
<dbReference type="SUPFAM" id="SSF56176">
    <property type="entry name" value="FAD-binding/transporter-associated domain-like"/>
    <property type="match status" value="1"/>
</dbReference>
<dbReference type="InterPro" id="IPR012951">
    <property type="entry name" value="BBE"/>
</dbReference>
<keyword evidence="2" id="KW-0560">Oxidoreductase</keyword>
<gene>
    <name evidence="5" type="ORF">QBC33DRAFT_461173</name>
</gene>
<evidence type="ECO:0000313" key="5">
    <source>
        <dbReference type="EMBL" id="KAK1762515.1"/>
    </source>
</evidence>
<dbReference type="GO" id="GO:0071949">
    <property type="term" value="F:FAD binding"/>
    <property type="evidence" value="ECO:0007669"/>
    <property type="project" value="InterPro"/>
</dbReference>
<name>A0AAJ0BQC1_9PEZI</name>
<evidence type="ECO:0000256" key="1">
    <source>
        <dbReference type="ARBA" id="ARBA00005466"/>
    </source>
</evidence>
<feature type="domain" description="FAD-binding PCMH-type" evidence="4">
    <location>
        <begin position="126"/>
        <end position="304"/>
    </location>
</feature>
<dbReference type="Gene3D" id="3.30.465.10">
    <property type="match status" value="2"/>
</dbReference>
<dbReference type="Pfam" id="PF01565">
    <property type="entry name" value="FAD_binding_4"/>
    <property type="match status" value="1"/>
</dbReference>
<dbReference type="Proteomes" id="UP001244011">
    <property type="component" value="Unassembled WGS sequence"/>
</dbReference>
<dbReference type="InterPro" id="IPR050432">
    <property type="entry name" value="FAD-linked_Oxidoreductases_BP"/>
</dbReference>
<dbReference type="RefSeq" id="XP_060278728.1">
    <property type="nucleotide sequence ID" value="XM_060425019.1"/>
</dbReference>
<dbReference type="PANTHER" id="PTHR13878">
    <property type="entry name" value="GULONOLACTONE OXIDASE"/>
    <property type="match status" value="1"/>
</dbReference>
<dbReference type="InterPro" id="IPR016169">
    <property type="entry name" value="FAD-bd_PCMH_sub2"/>
</dbReference>
<dbReference type="GeneID" id="85308206"/>
<organism evidence="5 6">
    <name type="scientific">Phialemonium atrogriseum</name>
    <dbReference type="NCBI Taxonomy" id="1093897"/>
    <lineage>
        <taxon>Eukaryota</taxon>
        <taxon>Fungi</taxon>
        <taxon>Dikarya</taxon>
        <taxon>Ascomycota</taxon>
        <taxon>Pezizomycotina</taxon>
        <taxon>Sordariomycetes</taxon>
        <taxon>Sordariomycetidae</taxon>
        <taxon>Cephalothecales</taxon>
        <taxon>Cephalothecaceae</taxon>
        <taxon>Phialemonium</taxon>
    </lineage>
</organism>
<dbReference type="AlphaFoldDB" id="A0AAJ0BQC1"/>
<accession>A0AAJ0BQC1</accession>
<dbReference type="InterPro" id="IPR016166">
    <property type="entry name" value="FAD-bd_PCMH"/>
</dbReference>
<comment type="similarity">
    <text evidence="1">Belongs to the oxygen-dependent FAD-linked oxidoreductase family.</text>
</comment>
<evidence type="ECO:0000256" key="3">
    <source>
        <dbReference type="SAM" id="SignalP"/>
    </source>
</evidence>
<dbReference type="InterPro" id="IPR006094">
    <property type="entry name" value="Oxid_FAD_bind_N"/>
</dbReference>
<keyword evidence="3" id="KW-0732">Signal</keyword>
<sequence>MRCQGHARFSLAVTAGLVLGSLPGTSAAPYSNSTGPHCRYIPGDDRWPSHAEWKHLNQSVGGRLIQGKPLAQSCHALSYNVDECIGVQSQWTQAPIFLDDPVNVMAPLWLNNSCSPFTGRDSSCSLGNIASYAINVTSAADIAAGLKFAKKKNIRLTVKNTGHDFIGRSAGGGSLALWTHNLKRISFLDYKSLHYTGPAVRLGAGVQAYEAYEAVAARGLRVTGGFCSTVGIAGGYVQGGGHGPLEGLYGLAADNTLEFEVVTADGRHLTVTPTRHSDLFWALNGGGGGTYAVVLSHTTRVHVDGPVAGASLAFNNTDPDVYWAAIEAWHEHLLVLDDIVGFNSVFGISDVAFGLSFATLPGSDAAGITAALAPFTNRLDDLGIEYTFSATERPGFYEHYAYYTADLPFGNYPTTLLIGGRLIPRSAARPTNRAALVAALRDVVAPSTDPSAPSYAVNGIASDVTRAATHAPNAVLPAWRNSLYWLNVVTDSDPFNASAAALRPLQDGLNRRQDRVKAVTPGGGAYMSEATFDNPDWKRDYYGVNYARLLAVKRRHDPDFLFYGPASVGSDHWVVAADGRLCRAGRGWDN</sequence>
<dbReference type="EMBL" id="MU839036">
    <property type="protein sequence ID" value="KAK1762515.1"/>
    <property type="molecule type" value="Genomic_DNA"/>
</dbReference>